<dbReference type="Proteomes" id="UP000008983">
    <property type="component" value="Unassembled WGS sequence"/>
</dbReference>
<accession>G0QNA3</accession>
<proteinExistence type="predicted"/>
<protein>
    <submittedName>
        <fullName evidence="1">Uncharacterized protein</fullName>
    </submittedName>
</protein>
<sequence>MNVINEKVYKGYKINFEVELNNVYEYIYAYIENERISYKRNIIVSSLKQESYIILNELGVLFEETEMWKIYLKFNENLMWYPYIKVGEVLEESKYVQFVQDVDVYKNEWKNVVLNDFQYGSFEFSIYQNQCLDESVYFLIIECDGLEKEINNLEHKIFICGKSNSELVQAISFQENGIKNISKEHTIWVIGYIKQGTFHKLDKFVSRREVENNLTL</sequence>
<dbReference type="AlphaFoldDB" id="G0QNA3"/>
<name>G0QNA3_ICHMU</name>
<evidence type="ECO:0000313" key="2">
    <source>
        <dbReference type="Proteomes" id="UP000008983"/>
    </source>
</evidence>
<evidence type="ECO:0000313" key="1">
    <source>
        <dbReference type="EMBL" id="EGR33295.1"/>
    </source>
</evidence>
<dbReference type="EMBL" id="GL983473">
    <property type="protein sequence ID" value="EGR33295.1"/>
    <property type="molecule type" value="Genomic_DNA"/>
</dbReference>
<dbReference type="RefSeq" id="XP_004037281.1">
    <property type="nucleotide sequence ID" value="XM_004037233.1"/>
</dbReference>
<gene>
    <name evidence="1" type="ORF">IMG5_056740</name>
</gene>
<dbReference type="OrthoDB" id="324618at2759"/>
<dbReference type="GeneID" id="14909480"/>
<dbReference type="InParanoid" id="G0QNA3"/>
<keyword evidence="2" id="KW-1185">Reference proteome</keyword>
<reference evidence="1 2" key="1">
    <citation type="submission" date="2011-07" db="EMBL/GenBank/DDBJ databases">
        <authorList>
            <person name="Coyne R."/>
            <person name="Brami D."/>
            <person name="Johnson J."/>
            <person name="Hostetler J."/>
            <person name="Hannick L."/>
            <person name="Clark T."/>
            <person name="Cassidy-Hanley D."/>
            <person name="Inman J."/>
        </authorList>
    </citation>
    <scope>NUCLEOTIDE SEQUENCE [LARGE SCALE GENOMIC DNA]</scope>
    <source>
        <strain evidence="1 2">G5</strain>
    </source>
</reference>
<organism evidence="1 2">
    <name type="scientific">Ichthyophthirius multifiliis</name>
    <name type="common">White spot disease agent</name>
    <name type="synonym">Ich</name>
    <dbReference type="NCBI Taxonomy" id="5932"/>
    <lineage>
        <taxon>Eukaryota</taxon>
        <taxon>Sar</taxon>
        <taxon>Alveolata</taxon>
        <taxon>Ciliophora</taxon>
        <taxon>Intramacronucleata</taxon>
        <taxon>Oligohymenophorea</taxon>
        <taxon>Hymenostomatida</taxon>
        <taxon>Ophryoglenina</taxon>
        <taxon>Ichthyophthirius</taxon>
    </lineage>
</organism>